<evidence type="ECO:0000259" key="3">
    <source>
        <dbReference type="Pfam" id="PF00534"/>
    </source>
</evidence>
<name>A0ABV7ZNS6_9CORY</name>
<dbReference type="InterPro" id="IPR001296">
    <property type="entry name" value="Glyco_trans_1"/>
</dbReference>
<protein>
    <submittedName>
        <fullName evidence="5">Glycosyltransferase</fullName>
        <ecNumber evidence="5">2.4.-.-</ecNumber>
    </submittedName>
</protein>
<dbReference type="Pfam" id="PF00534">
    <property type="entry name" value="Glycos_transf_1"/>
    <property type="match status" value="1"/>
</dbReference>
<evidence type="ECO:0000256" key="1">
    <source>
        <dbReference type="ARBA" id="ARBA00022676"/>
    </source>
</evidence>
<dbReference type="Gene3D" id="3.40.50.2000">
    <property type="entry name" value="Glycogen Phosphorylase B"/>
    <property type="match status" value="2"/>
</dbReference>
<dbReference type="GO" id="GO:0016757">
    <property type="term" value="F:glycosyltransferase activity"/>
    <property type="evidence" value="ECO:0007669"/>
    <property type="project" value="UniProtKB-KW"/>
</dbReference>
<feature type="domain" description="Glycosyltransferase subfamily 4-like N-terminal" evidence="4">
    <location>
        <begin position="26"/>
        <end position="195"/>
    </location>
</feature>
<proteinExistence type="predicted"/>
<organism evidence="5 6">
    <name type="scientific">Corynebacterium hansenii</name>
    <dbReference type="NCBI Taxonomy" id="394964"/>
    <lineage>
        <taxon>Bacteria</taxon>
        <taxon>Bacillati</taxon>
        <taxon>Actinomycetota</taxon>
        <taxon>Actinomycetes</taxon>
        <taxon>Mycobacteriales</taxon>
        <taxon>Corynebacteriaceae</taxon>
        <taxon>Corynebacterium</taxon>
    </lineage>
</organism>
<keyword evidence="1 5" id="KW-0328">Glycosyltransferase</keyword>
<feature type="domain" description="Glycosyl transferase family 1" evidence="3">
    <location>
        <begin position="214"/>
        <end position="372"/>
    </location>
</feature>
<evidence type="ECO:0000256" key="2">
    <source>
        <dbReference type="ARBA" id="ARBA00022679"/>
    </source>
</evidence>
<reference evidence="6" key="1">
    <citation type="journal article" date="2019" name="Int. J. Syst. Evol. Microbiol.">
        <title>The Global Catalogue of Microorganisms (GCM) 10K type strain sequencing project: providing services to taxonomists for standard genome sequencing and annotation.</title>
        <authorList>
            <consortium name="The Broad Institute Genomics Platform"/>
            <consortium name="The Broad Institute Genome Sequencing Center for Infectious Disease"/>
            <person name="Wu L."/>
            <person name="Ma J."/>
        </authorList>
    </citation>
    <scope>NUCLEOTIDE SEQUENCE [LARGE SCALE GENOMIC DNA]</scope>
    <source>
        <strain evidence="6">CCUG 53252</strain>
    </source>
</reference>
<evidence type="ECO:0000259" key="4">
    <source>
        <dbReference type="Pfam" id="PF13439"/>
    </source>
</evidence>
<accession>A0ABV7ZNS6</accession>
<keyword evidence="6" id="KW-1185">Reference proteome</keyword>
<sequence>MQSVRAAEGTRSLRVLLLSDCWSPTINGVVRSVSDLRDGLAAAGHDVRVLTVGDSLATSFRDGVYRMGSLPAGAVYPHARIGRPSGRRVRRHIEKWAPDVVHSHTEFPAFLWARSVSRRASVPHVHTYHTAYEDYTHYFCPSRRVGRAMTRAFTRDRLRRTDRVIAPTEKVADLLRGYGVTNPLEVVGTGVDLDRFRPDDDRRDPAARAARMSELGLDPATPTVLTVGRLAAEKNLPETLDLLVGLENTPWQWLVVGDGPDAGRLREYAARLGVSDRVHIIGAVPADEVHRCYGLGDVFVTSSRSETQGLTCLEALSSGVPAVCPDDEAFRGVIADGVNGHRYRGPEDFREVMSALLTDPDLRDRMSAKARDSARDRGRDRFIREVVGAYDRAIADAPADAPHVGGDTKR</sequence>
<dbReference type="InterPro" id="IPR050194">
    <property type="entry name" value="Glycosyltransferase_grp1"/>
</dbReference>
<gene>
    <name evidence="5" type="ORF">ACFORJ_06535</name>
</gene>
<evidence type="ECO:0000313" key="6">
    <source>
        <dbReference type="Proteomes" id="UP001595751"/>
    </source>
</evidence>
<dbReference type="RefSeq" id="WP_053088096.1">
    <property type="nucleotide sequence ID" value="NZ_CP047211.1"/>
</dbReference>
<evidence type="ECO:0000313" key="5">
    <source>
        <dbReference type="EMBL" id="MFC3849821.1"/>
    </source>
</evidence>
<dbReference type="SUPFAM" id="SSF53756">
    <property type="entry name" value="UDP-Glycosyltransferase/glycogen phosphorylase"/>
    <property type="match status" value="1"/>
</dbReference>
<dbReference type="Proteomes" id="UP001595751">
    <property type="component" value="Unassembled WGS sequence"/>
</dbReference>
<dbReference type="PANTHER" id="PTHR45947">
    <property type="entry name" value="SULFOQUINOVOSYL TRANSFERASE SQD2"/>
    <property type="match status" value="1"/>
</dbReference>
<dbReference type="EC" id="2.4.-.-" evidence="5"/>
<dbReference type="Pfam" id="PF13439">
    <property type="entry name" value="Glyco_transf_4"/>
    <property type="match status" value="1"/>
</dbReference>
<keyword evidence="2 5" id="KW-0808">Transferase</keyword>
<dbReference type="InterPro" id="IPR028098">
    <property type="entry name" value="Glyco_trans_4-like_N"/>
</dbReference>
<dbReference type="EMBL" id="JBHRZN010000002">
    <property type="protein sequence ID" value="MFC3849821.1"/>
    <property type="molecule type" value="Genomic_DNA"/>
</dbReference>
<dbReference type="PANTHER" id="PTHR45947:SF3">
    <property type="entry name" value="SULFOQUINOVOSYL TRANSFERASE SQD2"/>
    <property type="match status" value="1"/>
</dbReference>
<comment type="caution">
    <text evidence="5">The sequence shown here is derived from an EMBL/GenBank/DDBJ whole genome shotgun (WGS) entry which is preliminary data.</text>
</comment>